<organism evidence="2 3">
    <name type="scientific">Lachancea meyersii CBS 8951</name>
    <dbReference type="NCBI Taxonomy" id="1266667"/>
    <lineage>
        <taxon>Eukaryota</taxon>
        <taxon>Fungi</taxon>
        <taxon>Dikarya</taxon>
        <taxon>Ascomycota</taxon>
        <taxon>Saccharomycotina</taxon>
        <taxon>Saccharomycetes</taxon>
        <taxon>Saccharomycetales</taxon>
        <taxon>Saccharomycetaceae</taxon>
        <taxon>Lachancea</taxon>
    </lineage>
</organism>
<dbReference type="Proteomes" id="UP000191144">
    <property type="component" value="Chromosome E"/>
</dbReference>
<name>A0A1G4JI38_9SACH</name>
<dbReference type="AlphaFoldDB" id="A0A1G4JI38"/>
<evidence type="ECO:0000313" key="3">
    <source>
        <dbReference type="Proteomes" id="UP000191144"/>
    </source>
</evidence>
<evidence type="ECO:0000256" key="1">
    <source>
        <dbReference type="SAM" id="MobiDB-lite"/>
    </source>
</evidence>
<gene>
    <name evidence="2" type="ORF">LAME_0E06238G</name>
</gene>
<reference evidence="3" key="1">
    <citation type="submission" date="2016-03" db="EMBL/GenBank/DDBJ databases">
        <authorList>
            <person name="Devillers Hugo."/>
        </authorList>
    </citation>
    <scope>NUCLEOTIDE SEQUENCE [LARGE SCALE GENOMIC DNA]</scope>
</reference>
<protein>
    <submittedName>
        <fullName evidence="2">LAME_0E06238g1_1</fullName>
    </submittedName>
</protein>
<keyword evidence="3" id="KW-1185">Reference proteome</keyword>
<evidence type="ECO:0000313" key="2">
    <source>
        <dbReference type="EMBL" id="SCU89936.1"/>
    </source>
</evidence>
<feature type="region of interest" description="Disordered" evidence="1">
    <location>
        <begin position="1"/>
        <end position="28"/>
    </location>
</feature>
<dbReference type="EMBL" id="LT598481">
    <property type="protein sequence ID" value="SCU89936.1"/>
    <property type="molecule type" value="Genomic_DNA"/>
</dbReference>
<proteinExistence type="predicted"/>
<dbReference type="OrthoDB" id="4034991at2759"/>
<sequence>MLNRASQLPCHLHNSVQKPESVPNPKRRSALVCRNSYSELLIEKLNELFDFHHLLDNHVQQDVPKRPDAARDYLHSAQPKTDLESSSILFAPLDVFESGTSESDRIDHKNAPQCSFSFNVQTLGSYEPLYPNCDHHLFLHDLIYGDIYDDDDEW</sequence>
<accession>A0A1G4JI38</accession>